<accession>A0A1G6HRD1</accession>
<protein>
    <submittedName>
        <fullName evidence="8">Lysylphosphatidylglycerol synthase TM region</fullName>
    </submittedName>
</protein>
<evidence type="ECO:0000256" key="7">
    <source>
        <dbReference type="SAM" id="Phobius"/>
    </source>
</evidence>
<feature type="transmembrane region" description="Helical" evidence="7">
    <location>
        <begin position="231"/>
        <end position="253"/>
    </location>
</feature>
<dbReference type="OrthoDB" id="3775941at2"/>
<evidence type="ECO:0000256" key="1">
    <source>
        <dbReference type="ARBA" id="ARBA00004651"/>
    </source>
</evidence>
<evidence type="ECO:0000313" key="9">
    <source>
        <dbReference type="Proteomes" id="UP000199039"/>
    </source>
</evidence>
<feature type="transmembrane region" description="Helical" evidence="7">
    <location>
        <begin position="129"/>
        <end position="150"/>
    </location>
</feature>
<dbReference type="STRING" id="1814289.SAMN05216410_1183"/>
<evidence type="ECO:0000256" key="3">
    <source>
        <dbReference type="ARBA" id="ARBA00022692"/>
    </source>
</evidence>
<organism evidence="8 9">
    <name type="scientific">Sanguibacter gelidistatuariae</name>
    <dbReference type="NCBI Taxonomy" id="1814289"/>
    <lineage>
        <taxon>Bacteria</taxon>
        <taxon>Bacillati</taxon>
        <taxon>Actinomycetota</taxon>
        <taxon>Actinomycetes</taxon>
        <taxon>Micrococcales</taxon>
        <taxon>Sanguibacteraceae</taxon>
        <taxon>Sanguibacter</taxon>
    </lineage>
</organism>
<evidence type="ECO:0000256" key="5">
    <source>
        <dbReference type="ARBA" id="ARBA00023136"/>
    </source>
</evidence>
<feature type="compositionally biased region" description="Polar residues" evidence="6">
    <location>
        <begin position="360"/>
        <end position="370"/>
    </location>
</feature>
<evidence type="ECO:0000256" key="4">
    <source>
        <dbReference type="ARBA" id="ARBA00022989"/>
    </source>
</evidence>
<dbReference type="InterPro" id="IPR022791">
    <property type="entry name" value="L-PG_synthase/AglD"/>
</dbReference>
<feature type="transmembrane region" description="Helical" evidence="7">
    <location>
        <begin position="12"/>
        <end position="30"/>
    </location>
</feature>
<feature type="region of interest" description="Disordered" evidence="6">
    <location>
        <begin position="346"/>
        <end position="370"/>
    </location>
</feature>
<evidence type="ECO:0000256" key="2">
    <source>
        <dbReference type="ARBA" id="ARBA00022475"/>
    </source>
</evidence>
<feature type="transmembrane region" description="Helical" evidence="7">
    <location>
        <begin position="259"/>
        <end position="292"/>
    </location>
</feature>
<keyword evidence="9" id="KW-1185">Reference proteome</keyword>
<dbReference type="RefSeq" id="WP_093181451.1">
    <property type="nucleotide sequence ID" value="NZ_FMYH01000001.1"/>
</dbReference>
<dbReference type="AlphaFoldDB" id="A0A1G6HRD1"/>
<name>A0A1G6HRD1_9MICO</name>
<feature type="compositionally biased region" description="Gly residues" evidence="6">
    <location>
        <begin position="346"/>
        <end position="356"/>
    </location>
</feature>
<feature type="transmembrane region" description="Helical" evidence="7">
    <location>
        <begin position="50"/>
        <end position="75"/>
    </location>
</feature>
<dbReference type="Pfam" id="PF03706">
    <property type="entry name" value="LPG_synthase_TM"/>
    <property type="match status" value="1"/>
</dbReference>
<reference evidence="8 9" key="1">
    <citation type="submission" date="2016-09" db="EMBL/GenBank/DDBJ databases">
        <authorList>
            <person name="Capua I."/>
            <person name="De Benedictis P."/>
            <person name="Joannis T."/>
            <person name="Lombin L.H."/>
            <person name="Cattoli G."/>
        </authorList>
    </citation>
    <scope>NUCLEOTIDE SEQUENCE [LARGE SCALE GENOMIC DNA]</scope>
    <source>
        <strain evidence="8 9">ISLP-3</strain>
    </source>
</reference>
<feature type="transmembrane region" description="Helical" evidence="7">
    <location>
        <begin position="304"/>
        <end position="328"/>
    </location>
</feature>
<evidence type="ECO:0000313" key="8">
    <source>
        <dbReference type="EMBL" id="SDB96713.1"/>
    </source>
</evidence>
<comment type="subcellular location">
    <subcellularLocation>
        <location evidence="1">Cell membrane</location>
        <topology evidence="1">Multi-pass membrane protein</topology>
    </subcellularLocation>
</comment>
<feature type="transmembrane region" description="Helical" evidence="7">
    <location>
        <begin position="156"/>
        <end position="176"/>
    </location>
</feature>
<proteinExistence type="predicted"/>
<gene>
    <name evidence="8" type="ORF">SAMN05216410_1183</name>
</gene>
<keyword evidence="5 7" id="KW-0472">Membrane</keyword>
<dbReference type="EMBL" id="FMYH01000001">
    <property type="protein sequence ID" value="SDB96713.1"/>
    <property type="molecule type" value="Genomic_DNA"/>
</dbReference>
<dbReference type="Proteomes" id="UP000199039">
    <property type="component" value="Unassembled WGS sequence"/>
</dbReference>
<keyword evidence="2" id="KW-1003">Cell membrane</keyword>
<evidence type="ECO:0000256" key="6">
    <source>
        <dbReference type="SAM" id="MobiDB-lite"/>
    </source>
</evidence>
<keyword evidence="4 7" id="KW-1133">Transmembrane helix</keyword>
<sequence length="370" mass="38655">MSQQNPRRIRALVVRVIVWALVVALVWYLVRVLRRVDWSQVWDALGHLSWWQVVTLLVLVVVRAALSSAPLAFFVKDLGLPRAIGNDLVGNLAATVTPAPADIVARAALFRSWGVDVGQGMAGLVLNSILYYVVRLAAPVAGALLMLWTVGDEGAVGWAAVISGLVSAAIVTVLVIGSRSSASAGAVGRFLGRCAIKIRRSLPGPDRMEKLVVDFHARIAGRWLRFWPHSLIALVAMVLVESGILVLAIRFVGVPPSQAPLLVIVASFLSVYLLMATPFLGLGVLDAAVVALIADRAGATASELVAGVIIWRVCVQLVPLLAGIAPLLTARASGLVDGGASDSGALDGGTLDGGTAAGAENSQSSEVEPA</sequence>
<keyword evidence="3 7" id="KW-0812">Transmembrane</keyword>
<dbReference type="GO" id="GO:0005886">
    <property type="term" value="C:plasma membrane"/>
    <property type="evidence" value="ECO:0007669"/>
    <property type="project" value="UniProtKB-SubCell"/>
</dbReference>